<evidence type="ECO:0000313" key="5">
    <source>
        <dbReference type="Proteomes" id="UP000030023"/>
    </source>
</evidence>
<keyword evidence="1" id="KW-0285">Flavoprotein</keyword>
<sequence length="98" mass="10623">MIVEDVAVPLSKLPELADFIEKLSFKSKVKAFLGGHAGDGNFHPNIAIEKNSGVIPRDVLEANERIFSFVQSLNGTISAEHGVGEIKKAWVLPQLGKI</sequence>
<keyword evidence="5" id="KW-1185">Reference proteome</keyword>
<evidence type="ECO:0000256" key="2">
    <source>
        <dbReference type="ARBA" id="ARBA00022827"/>
    </source>
</evidence>
<reference evidence="4 5" key="1">
    <citation type="journal article" date="2014" name="Antonie Van Leeuwenhoek">
        <title>Oenococcus alcoholitolerans sp. nov., a lactic acid bacteria isolated from cachaca and ethanol fermentation processes.</title>
        <authorList>
            <person name="Badotti F."/>
            <person name="Moreira A.P."/>
            <person name="Tonon L.A."/>
            <person name="de Lucena B.T."/>
            <person name="Gomes Fde C."/>
            <person name="Kruger R."/>
            <person name="Thompson C.C."/>
            <person name="de Morais M.A.Jr."/>
            <person name="Rosa C.A."/>
            <person name="Thompson F.L."/>
        </authorList>
    </citation>
    <scope>NUCLEOTIDE SEQUENCE [LARGE SCALE GENOMIC DNA]</scope>
    <source>
        <strain evidence="4 5">UFRJ-M7.2.18</strain>
    </source>
</reference>
<dbReference type="EMBL" id="AXCV01000133">
    <property type="protein sequence ID" value="KGO31987.1"/>
    <property type="molecule type" value="Genomic_DNA"/>
</dbReference>
<proteinExistence type="predicted"/>
<dbReference type="Proteomes" id="UP000030023">
    <property type="component" value="Unassembled WGS sequence"/>
</dbReference>
<protein>
    <recommendedName>
        <fullName evidence="3">FAD-binding oxidoreductase/transferase type 4 C-terminal domain-containing protein</fullName>
    </recommendedName>
</protein>
<gene>
    <name evidence="4" type="ORF">Q757_03755</name>
</gene>
<dbReference type="PANTHER" id="PTHR42934:SF2">
    <property type="entry name" value="GLYCOLATE OXIDASE SUBUNIT GLCD"/>
    <property type="match status" value="1"/>
</dbReference>
<dbReference type="InterPro" id="IPR051914">
    <property type="entry name" value="FAD-linked_OxidoTrans_Type4"/>
</dbReference>
<dbReference type="SUPFAM" id="SSF55103">
    <property type="entry name" value="FAD-linked oxidases, C-terminal domain"/>
    <property type="match status" value="1"/>
</dbReference>
<dbReference type="InterPro" id="IPR016164">
    <property type="entry name" value="FAD-linked_Oxase-like_C"/>
</dbReference>
<dbReference type="PANTHER" id="PTHR42934">
    <property type="entry name" value="GLYCOLATE OXIDASE SUBUNIT GLCD"/>
    <property type="match status" value="1"/>
</dbReference>
<dbReference type="Pfam" id="PF02913">
    <property type="entry name" value="FAD-oxidase_C"/>
    <property type="match status" value="1"/>
</dbReference>
<dbReference type="InterPro" id="IPR004113">
    <property type="entry name" value="FAD-bd_oxidored_4_C"/>
</dbReference>
<evidence type="ECO:0000256" key="1">
    <source>
        <dbReference type="ARBA" id="ARBA00022630"/>
    </source>
</evidence>
<feature type="domain" description="FAD-binding oxidoreductase/transferase type 4 C-terminal" evidence="3">
    <location>
        <begin position="2"/>
        <end position="94"/>
    </location>
</feature>
<organism evidence="4 5">
    <name type="scientific">Oenococcus alcoholitolerans</name>
    <dbReference type="NCBI Taxonomy" id="931074"/>
    <lineage>
        <taxon>Bacteria</taxon>
        <taxon>Bacillati</taxon>
        <taxon>Bacillota</taxon>
        <taxon>Bacilli</taxon>
        <taxon>Lactobacillales</taxon>
        <taxon>Lactobacillaceae</taxon>
        <taxon>Oenococcus</taxon>
    </lineage>
</organism>
<accession>A0ABR4XR97</accession>
<evidence type="ECO:0000313" key="4">
    <source>
        <dbReference type="EMBL" id="KGO31987.1"/>
    </source>
</evidence>
<name>A0ABR4XR97_9LACO</name>
<evidence type="ECO:0000259" key="3">
    <source>
        <dbReference type="Pfam" id="PF02913"/>
    </source>
</evidence>
<dbReference type="Gene3D" id="3.30.70.2740">
    <property type="match status" value="1"/>
</dbReference>
<keyword evidence="2" id="KW-0274">FAD</keyword>
<comment type="caution">
    <text evidence="4">The sequence shown here is derived from an EMBL/GenBank/DDBJ whole genome shotgun (WGS) entry which is preliminary data.</text>
</comment>